<gene>
    <name evidence="2" type="ORF">AKJ09_04358</name>
</gene>
<feature type="region of interest" description="Disordered" evidence="1">
    <location>
        <begin position="158"/>
        <end position="206"/>
    </location>
</feature>
<keyword evidence="3" id="KW-1185">Reference proteome</keyword>
<dbReference type="EMBL" id="CP012333">
    <property type="protein sequence ID" value="AKU97694.1"/>
    <property type="molecule type" value="Genomic_DNA"/>
</dbReference>
<organism evidence="2 3">
    <name type="scientific">Labilithrix luteola</name>
    <dbReference type="NCBI Taxonomy" id="1391654"/>
    <lineage>
        <taxon>Bacteria</taxon>
        <taxon>Pseudomonadati</taxon>
        <taxon>Myxococcota</taxon>
        <taxon>Polyangia</taxon>
        <taxon>Polyangiales</taxon>
        <taxon>Labilitrichaceae</taxon>
        <taxon>Labilithrix</taxon>
    </lineage>
</organism>
<feature type="compositionally biased region" description="Polar residues" evidence="1">
    <location>
        <begin position="160"/>
        <end position="170"/>
    </location>
</feature>
<evidence type="ECO:0000256" key="1">
    <source>
        <dbReference type="SAM" id="MobiDB-lite"/>
    </source>
</evidence>
<reference evidence="2 3" key="1">
    <citation type="submission" date="2015-08" db="EMBL/GenBank/DDBJ databases">
        <authorList>
            <person name="Babu N.S."/>
            <person name="Beckwith C.J."/>
            <person name="Beseler K.G."/>
            <person name="Brison A."/>
            <person name="Carone J.V."/>
            <person name="Caskin T.P."/>
            <person name="Diamond M."/>
            <person name="Durham M.E."/>
            <person name="Foxe J.M."/>
            <person name="Go M."/>
            <person name="Henderson B.A."/>
            <person name="Jones I.B."/>
            <person name="McGettigan J.A."/>
            <person name="Micheletti S.J."/>
            <person name="Nasrallah M.E."/>
            <person name="Ortiz D."/>
            <person name="Piller C.R."/>
            <person name="Privatt S.R."/>
            <person name="Schneider S.L."/>
            <person name="Sharp S."/>
            <person name="Smith T.C."/>
            <person name="Stanton J.D."/>
            <person name="Ullery H.E."/>
            <person name="Wilson R.J."/>
            <person name="Serrano M.G."/>
            <person name="Buck G."/>
            <person name="Lee V."/>
            <person name="Wang Y."/>
            <person name="Carvalho R."/>
            <person name="Voegtly L."/>
            <person name="Shi R."/>
            <person name="Duckworth R."/>
            <person name="Johnson A."/>
            <person name="Loviza R."/>
            <person name="Walstead R."/>
            <person name="Shah Z."/>
            <person name="Kiflezghi M."/>
            <person name="Wade K."/>
            <person name="Ball S.L."/>
            <person name="Bradley K.W."/>
            <person name="Asai D.J."/>
            <person name="Bowman C.A."/>
            <person name="Russell D.A."/>
            <person name="Pope W.H."/>
            <person name="Jacobs-Sera D."/>
            <person name="Hendrix R.W."/>
            <person name="Hatfull G.F."/>
        </authorList>
    </citation>
    <scope>NUCLEOTIDE SEQUENCE [LARGE SCALE GENOMIC DNA]</scope>
    <source>
        <strain evidence="2 3">DSM 27648</strain>
    </source>
</reference>
<sequence>MDAHATAHVTAATIAEQSKPRVNLPIVLKIDLSLLEAALVAGLTERGVAPTSFRTVWSVLRVSPATLLLFLSITSTAVGCNARQEAEAIPGARLGMSPRDVRERFQSGGEGTWQSSVGSADDTTLEWRAKGDAARVAQARFEFHLGMLVAVRAHVRDTTPAESVSATPKTVTLRKPSAEGGTDVTLLARDCPTHHEEAESLASRAR</sequence>
<accession>A0A0K1PX32</accession>
<dbReference type="KEGG" id="llu:AKJ09_04358"/>
<proteinExistence type="predicted"/>
<dbReference type="STRING" id="1391654.AKJ09_04358"/>
<evidence type="ECO:0000313" key="3">
    <source>
        <dbReference type="Proteomes" id="UP000064967"/>
    </source>
</evidence>
<dbReference type="AlphaFoldDB" id="A0A0K1PX32"/>
<evidence type="ECO:0000313" key="2">
    <source>
        <dbReference type="EMBL" id="AKU97694.1"/>
    </source>
</evidence>
<protein>
    <submittedName>
        <fullName evidence="2">Uncharacterized protein</fullName>
    </submittedName>
</protein>
<dbReference type="Proteomes" id="UP000064967">
    <property type="component" value="Chromosome"/>
</dbReference>
<name>A0A0K1PX32_9BACT</name>